<keyword evidence="2" id="KW-1185">Reference proteome</keyword>
<dbReference type="RefSeq" id="WP_139634581.1">
    <property type="nucleotide sequence ID" value="NZ_CP045572.1"/>
</dbReference>
<sequence>MSHLIAISYPDLQTAMSVRDRLGQMQKQNLIMLEDAAVVERRQDGKIKLHQATSLAGVGATGGALWGGLIGLLFFMPLLGMALGAAAGAAGGALTDVGVDDKFMRDLAADLEPGTAALFLLVVRSTPDKVVPEIAQYGGHIMQTSLSHEQEEQLRATVEAATRTRA</sequence>
<reference evidence="1 2" key="1">
    <citation type="submission" date="2019-10" db="EMBL/GenBank/DDBJ databases">
        <title>Nonomuraea sp. nov., isolated from Phyllanthus amarus.</title>
        <authorList>
            <person name="Klykleung N."/>
            <person name="Tanasupawat S."/>
        </authorList>
    </citation>
    <scope>NUCLEOTIDE SEQUENCE [LARGE SCALE GENOMIC DNA]</scope>
    <source>
        <strain evidence="1 2">PA1-10</strain>
    </source>
</reference>
<dbReference type="Pfam" id="PF06897">
    <property type="entry name" value="DUF1269"/>
    <property type="match status" value="1"/>
</dbReference>
<dbReference type="Proteomes" id="UP000312512">
    <property type="component" value="Unassembled WGS sequence"/>
</dbReference>
<evidence type="ECO:0000313" key="1">
    <source>
        <dbReference type="EMBL" id="KAB8190647.1"/>
    </source>
</evidence>
<dbReference type="AlphaFoldDB" id="A0A5C4VXW9"/>
<name>A0A5C4VXW9_9ACTN</name>
<dbReference type="OrthoDB" id="5244321at2"/>
<accession>A0A5P9YJ66</accession>
<evidence type="ECO:0000313" key="2">
    <source>
        <dbReference type="Proteomes" id="UP000312512"/>
    </source>
</evidence>
<proteinExistence type="predicted"/>
<organism evidence="1 2">
    <name type="scientific">Nonomuraea phyllanthi</name>
    <dbReference type="NCBI Taxonomy" id="2219224"/>
    <lineage>
        <taxon>Bacteria</taxon>
        <taxon>Bacillati</taxon>
        <taxon>Actinomycetota</taxon>
        <taxon>Actinomycetes</taxon>
        <taxon>Streptosporangiales</taxon>
        <taxon>Streptosporangiaceae</taxon>
        <taxon>Nonomuraea</taxon>
    </lineage>
</organism>
<gene>
    <name evidence="1" type="ORF">FH608_034620</name>
</gene>
<accession>A0A5C4VXW9</accession>
<dbReference type="EMBL" id="VDLX02000015">
    <property type="protein sequence ID" value="KAB8190647.1"/>
    <property type="molecule type" value="Genomic_DNA"/>
</dbReference>
<protein>
    <submittedName>
        <fullName evidence="1">DUF1269 domain-containing protein</fullName>
    </submittedName>
</protein>
<comment type="caution">
    <text evidence="1">The sequence shown here is derived from an EMBL/GenBank/DDBJ whole genome shotgun (WGS) entry which is preliminary data.</text>
</comment>
<dbReference type="InterPro" id="IPR009200">
    <property type="entry name" value="DUF1269_membrane"/>
</dbReference>